<comment type="caution">
    <text evidence="7">The sequence shown here is derived from an EMBL/GenBank/DDBJ whole genome shotgun (WGS) entry which is preliminary data.</text>
</comment>
<evidence type="ECO:0000259" key="6">
    <source>
        <dbReference type="Pfam" id="PF02803"/>
    </source>
</evidence>
<comment type="similarity">
    <text evidence="1 4">Belongs to the thiolase-like superfamily. Thiolase family.</text>
</comment>
<dbReference type="PANTHER" id="PTHR18919:SF107">
    <property type="entry name" value="ACETYL-COA ACETYLTRANSFERASE, CYTOSOLIC"/>
    <property type="match status" value="1"/>
</dbReference>
<dbReference type="NCBIfam" id="NF006552">
    <property type="entry name" value="PRK09051.1"/>
    <property type="match status" value="1"/>
</dbReference>
<dbReference type="InterPro" id="IPR020615">
    <property type="entry name" value="Thiolase_acyl_enz_int_AS"/>
</dbReference>
<accession>A0ABU9BRT6</accession>
<dbReference type="Pfam" id="PF00108">
    <property type="entry name" value="Thiolase_N"/>
    <property type="match status" value="1"/>
</dbReference>
<dbReference type="PIRSF" id="PIRSF000429">
    <property type="entry name" value="Ac-CoA_Ac_transf"/>
    <property type="match status" value="1"/>
</dbReference>
<dbReference type="SUPFAM" id="SSF53901">
    <property type="entry name" value="Thiolase-like"/>
    <property type="match status" value="2"/>
</dbReference>
<dbReference type="PROSITE" id="PS00099">
    <property type="entry name" value="THIOLASE_3"/>
    <property type="match status" value="1"/>
</dbReference>
<evidence type="ECO:0000256" key="3">
    <source>
        <dbReference type="ARBA" id="ARBA00023315"/>
    </source>
</evidence>
<keyword evidence="2 4" id="KW-0808">Transferase</keyword>
<organism evidence="7 8">
    <name type="scientific">Ideonella lacteola</name>
    <dbReference type="NCBI Taxonomy" id="2984193"/>
    <lineage>
        <taxon>Bacteria</taxon>
        <taxon>Pseudomonadati</taxon>
        <taxon>Pseudomonadota</taxon>
        <taxon>Betaproteobacteria</taxon>
        <taxon>Burkholderiales</taxon>
        <taxon>Sphaerotilaceae</taxon>
        <taxon>Ideonella</taxon>
    </lineage>
</organism>
<evidence type="ECO:0000313" key="8">
    <source>
        <dbReference type="Proteomes" id="UP001371218"/>
    </source>
</evidence>
<dbReference type="InterPro" id="IPR020610">
    <property type="entry name" value="Thiolase_AS"/>
</dbReference>
<protein>
    <submittedName>
        <fullName evidence="7">Acetyl-CoA C-acyltransferase family protein</fullName>
    </submittedName>
</protein>
<sequence>MAATRDVVVLGAARSAIGSFGGALAELEPAELAGTVMKAAVERSGVDPKAINYVTVGNVIPTESRFAYVARVAAIQAGLPMDSVAMAVNRLCSSGLQGIVTTAQNILLGDCDYGVGGGVEVMSRGAYLSAAMRSGARMGDTKLIDSMVATLTDPFGVGHMGVTAENLAAKWGISREEQDALAVESQRRAAAAIAEGRFKSQIVPVVKQTKKGDVVFDTDEYVKAGTTMESLAKLKPAFKKDGTVTAGNASGINDGAAFFVLGDAAVAAAHGHKPIARLVSYGVAGVPNDVMGEGPIPASKLALKKAGLRLDQMDVIESNEAFAAQAIAVARGLELDMAKTNPNGGAIALGHPIGCSGAFIATKAIYELHRTGGRYALVTMCIGGGQGIATVFERL</sequence>
<dbReference type="InterPro" id="IPR020616">
    <property type="entry name" value="Thiolase_N"/>
</dbReference>
<dbReference type="Gene3D" id="3.40.47.10">
    <property type="match status" value="2"/>
</dbReference>
<feature type="domain" description="Thiolase C-terminal" evidence="6">
    <location>
        <begin position="273"/>
        <end position="394"/>
    </location>
</feature>
<evidence type="ECO:0000256" key="4">
    <source>
        <dbReference type="RuleBase" id="RU003557"/>
    </source>
</evidence>
<dbReference type="EMBL" id="JBBUTG010000005">
    <property type="protein sequence ID" value="MEK8031213.1"/>
    <property type="molecule type" value="Genomic_DNA"/>
</dbReference>
<gene>
    <name evidence="7" type="ORF">AACH06_10335</name>
</gene>
<dbReference type="PROSITE" id="PS00098">
    <property type="entry name" value="THIOLASE_1"/>
    <property type="match status" value="1"/>
</dbReference>
<keyword evidence="3 4" id="KW-0012">Acyltransferase</keyword>
<dbReference type="CDD" id="cd00751">
    <property type="entry name" value="thiolase"/>
    <property type="match status" value="1"/>
</dbReference>
<dbReference type="InterPro" id="IPR016039">
    <property type="entry name" value="Thiolase-like"/>
</dbReference>
<evidence type="ECO:0000256" key="2">
    <source>
        <dbReference type="ARBA" id="ARBA00022679"/>
    </source>
</evidence>
<dbReference type="PANTHER" id="PTHR18919">
    <property type="entry name" value="ACETYL-COA C-ACYLTRANSFERASE"/>
    <property type="match status" value="1"/>
</dbReference>
<keyword evidence="8" id="KW-1185">Reference proteome</keyword>
<dbReference type="PROSITE" id="PS00737">
    <property type="entry name" value="THIOLASE_2"/>
    <property type="match status" value="1"/>
</dbReference>
<feature type="domain" description="Thiolase N-terminal" evidence="5">
    <location>
        <begin position="7"/>
        <end position="261"/>
    </location>
</feature>
<reference evidence="7 8" key="1">
    <citation type="submission" date="2024-04" db="EMBL/GenBank/DDBJ databases">
        <title>Novel species of the genus Ideonella isolated from streams.</title>
        <authorList>
            <person name="Lu H."/>
        </authorList>
    </citation>
    <scope>NUCLEOTIDE SEQUENCE [LARGE SCALE GENOMIC DNA]</scope>
    <source>
        <strain evidence="7 8">DXS29W</strain>
    </source>
</reference>
<dbReference type="InterPro" id="IPR020617">
    <property type="entry name" value="Thiolase_C"/>
</dbReference>
<dbReference type="Pfam" id="PF02803">
    <property type="entry name" value="Thiolase_C"/>
    <property type="match status" value="1"/>
</dbReference>
<dbReference type="RefSeq" id="WP_341425590.1">
    <property type="nucleotide sequence ID" value="NZ_JBBUTG010000005.1"/>
</dbReference>
<dbReference type="InterPro" id="IPR020613">
    <property type="entry name" value="Thiolase_CS"/>
</dbReference>
<dbReference type="InterPro" id="IPR002155">
    <property type="entry name" value="Thiolase"/>
</dbReference>
<evidence type="ECO:0000259" key="5">
    <source>
        <dbReference type="Pfam" id="PF00108"/>
    </source>
</evidence>
<evidence type="ECO:0000256" key="1">
    <source>
        <dbReference type="ARBA" id="ARBA00010982"/>
    </source>
</evidence>
<proteinExistence type="inferred from homology"/>
<dbReference type="NCBIfam" id="TIGR01930">
    <property type="entry name" value="AcCoA-C-Actrans"/>
    <property type="match status" value="1"/>
</dbReference>
<dbReference type="Proteomes" id="UP001371218">
    <property type="component" value="Unassembled WGS sequence"/>
</dbReference>
<name>A0ABU9BRT6_9BURK</name>
<evidence type="ECO:0000313" key="7">
    <source>
        <dbReference type="EMBL" id="MEK8031213.1"/>
    </source>
</evidence>